<protein>
    <submittedName>
        <fullName evidence="2">Extensin</fullName>
    </submittedName>
</protein>
<dbReference type="Pfam" id="PF06904">
    <property type="entry name" value="Extensin-like_C"/>
    <property type="match status" value="1"/>
</dbReference>
<accession>A0A154W370</accession>
<evidence type="ECO:0000259" key="1">
    <source>
        <dbReference type="Pfam" id="PF06904"/>
    </source>
</evidence>
<evidence type="ECO:0000313" key="2">
    <source>
        <dbReference type="EMBL" id="KZD07871.1"/>
    </source>
</evidence>
<proteinExistence type="predicted"/>
<feature type="domain" description="Extensin-like C-terminal" evidence="1">
    <location>
        <begin position="55"/>
        <end position="226"/>
    </location>
</feature>
<comment type="caution">
    <text evidence="2">The sequence shown here is derived from an EMBL/GenBank/DDBJ whole genome shotgun (WGS) entry which is preliminary data.</text>
</comment>
<gene>
    <name evidence="2" type="ORF">AUP43_09570</name>
</gene>
<reference evidence="2 3" key="1">
    <citation type="submission" date="2015-12" db="EMBL/GenBank/DDBJ databases">
        <title>Genome sequence of Oceanibaculum pacificum MCCC 1A02656.</title>
        <authorList>
            <person name="Lu L."/>
            <person name="Lai Q."/>
            <person name="Shao Z."/>
            <person name="Qian P."/>
        </authorList>
    </citation>
    <scope>NUCLEOTIDE SEQUENCE [LARGE SCALE GENOMIC DNA]</scope>
    <source>
        <strain evidence="2 3">MCCC 1A02656</strain>
    </source>
</reference>
<organism evidence="2 3">
    <name type="scientific">Oceanibaculum pacificum</name>
    <dbReference type="NCBI Taxonomy" id="580166"/>
    <lineage>
        <taxon>Bacteria</taxon>
        <taxon>Pseudomonadati</taxon>
        <taxon>Pseudomonadota</taxon>
        <taxon>Alphaproteobacteria</taxon>
        <taxon>Rhodospirillales</taxon>
        <taxon>Oceanibaculaceae</taxon>
        <taxon>Oceanibaculum</taxon>
    </lineage>
</organism>
<sequence>MLALALLIGGPVLAIHQSWVRIPPNWAPWGDVELEAEPSWLARSQINSLAADPPSCLAALDRAEIDYRSVPDRPVNDAGCGLANGVTIRQSQIAYNNGVTATCPLVAALYWYERDLQAAAAQHLGSEIARIEHVGIYACRNVYGRSQGRISQHATANAIDIAGFRLKNGRTVSVLEDWGTDTPEAAFLTAARDRACRYFNTVLGPDYNAAHANHFHLDQGKSRICR</sequence>
<dbReference type="EMBL" id="LPXN01000111">
    <property type="protein sequence ID" value="KZD07871.1"/>
    <property type="molecule type" value="Genomic_DNA"/>
</dbReference>
<dbReference type="Proteomes" id="UP000076400">
    <property type="component" value="Unassembled WGS sequence"/>
</dbReference>
<dbReference type="OrthoDB" id="9809788at2"/>
<keyword evidence="3" id="KW-1185">Reference proteome</keyword>
<dbReference type="InterPro" id="IPR009683">
    <property type="entry name" value="Extensin-like_C"/>
</dbReference>
<dbReference type="STRING" id="580166.AUP43_09570"/>
<dbReference type="AlphaFoldDB" id="A0A154W370"/>
<name>A0A154W370_9PROT</name>
<evidence type="ECO:0000313" key="3">
    <source>
        <dbReference type="Proteomes" id="UP000076400"/>
    </source>
</evidence>